<proteinExistence type="predicted"/>
<evidence type="ECO:0000256" key="1">
    <source>
        <dbReference type="SAM" id="MobiDB-lite"/>
    </source>
</evidence>
<reference evidence="2" key="1">
    <citation type="journal article" date="2023" name="G3 (Bethesda)">
        <title>A reference genome for the long-term kleptoplast-retaining sea slug Elysia crispata morphotype clarki.</title>
        <authorList>
            <person name="Eastman K.E."/>
            <person name="Pendleton A.L."/>
            <person name="Shaikh M.A."/>
            <person name="Suttiyut T."/>
            <person name="Ogas R."/>
            <person name="Tomko P."/>
            <person name="Gavelis G."/>
            <person name="Widhalm J.R."/>
            <person name="Wisecaver J.H."/>
        </authorList>
    </citation>
    <scope>NUCLEOTIDE SEQUENCE</scope>
    <source>
        <strain evidence="2">ECLA1</strain>
    </source>
</reference>
<gene>
    <name evidence="2" type="ORF">RRG08_054946</name>
</gene>
<name>A0AAE1D6L3_9GAST</name>
<evidence type="ECO:0000313" key="2">
    <source>
        <dbReference type="EMBL" id="KAK3759227.1"/>
    </source>
</evidence>
<dbReference type="Proteomes" id="UP001283361">
    <property type="component" value="Unassembled WGS sequence"/>
</dbReference>
<dbReference type="AlphaFoldDB" id="A0AAE1D6L3"/>
<feature type="region of interest" description="Disordered" evidence="1">
    <location>
        <begin position="80"/>
        <end position="103"/>
    </location>
</feature>
<accession>A0AAE1D6L3</accession>
<evidence type="ECO:0000313" key="3">
    <source>
        <dbReference type="Proteomes" id="UP001283361"/>
    </source>
</evidence>
<sequence>MPGPILSGLSFIIECILPSIRSMTVIHSSPRRLNLPPPPAQYVYYIKNFQAHISLPHCSQPSVGIFGDRPKVDLRLSTDRARGRQRVGTDMPSSEMSARRGCG</sequence>
<protein>
    <submittedName>
        <fullName evidence="2">Uncharacterized protein</fullName>
    </submittedName>
</protein>
<keyword evidence="3" id="KW-1185">Reference proteome</keyword>
<comment type="caution">
    <text evidence="2">The sequence shown here is derived from an EMBL/GenBank/DDBJ whole genome shotgun (WGS) entry which is preliminary data.</text>
</comment>
<organism evidence="2 3">
    <name type="scientific">Elysia crispata</name>
    <name type="common">lettuce slug</name>
    <dbReference type="NCBI Taxonomy" id="231223"/>
    <lineage>
        <taxon>Eukaryota</taxon>
        <taxon>Metazoa</taxon>
        <taxon>Spiralia</taxon>
        <taxon>Lophotrochozoa</taxon>
        <taxon>Mollusca</taxon>
        <taxon>Gastropoda</taxon>
        <taxon>Heterobranchia</taxon>
        <taxon>Euthyneura</taxon>
        <taxon>Panpulmonata</taxon>
        <taxon>Sacoglossa</taxon>
        <taxon>Placobranchoidea</taxon>
        <taxon>Plakobranchidae</taxon>
        <taxon>Elysia</taxon>
    </lineage>
</organism>
<dbReference type="EMBL" id="JAWDGP010005150">
    <property type="protein sequence ID" value="KAK3759227.1"/>
    <property type="molecule type" value="Genomic_DNA"/>
</dbReference>